<organism evidence="4 5">
    <name type="scientific">Catenovulum sediminis</name>
    <dbReference type="NCBI Taxonomy" id="1740262"/>
    <lineage>
        <taxon>Bacteria</taxon>
        <taxon>Pseudomonadati</taxon>
        <taxon>Pseudomonadota</taxon>
        <taxon>Gammaproteobacteria</taxon>
        <taxon>Alteromonadales</taxon>
        <taxon>Alteromonadaceae</taxon>
        <taxon>Catenovulum</taxon>
    </lineage>
</organism>
<keyword evidence="1" id="KW-0378">Hydrolase</keyword>
<dbReference type="InterPro" id="IPR052016">
    <property type="entry name" value="Bact_Sigma-Reg"/>
</dbReference>
<dbReference type="PROSITE" id="PS50110">
    <property type="entry name" value="RESPONSE_REGULATORY"/>
    <property type="match status" value="1"/>
</dbReference>
<dbReference type="SUPFAM" id="SSF52172">
    <property type="entry name" value="CheY-like"/>
    <property type="match status" value="1"/>
</dbReference>
<dbReference type="InterPro" id="IPR001789">
    <property type="entry name" value="Sig_transdc_resp-reg_receiver"/>
</dbReference>
<dbReference type="Gene3D" id="3.60.40.10">
    <property type="entry name" value="PPM-type phosphatase domain"/>
    <property type="match status" value="1"/>
</dbReference>
<sequence length="563" mass="63128">MHILVVDDQELNRTMLQYMLELEGHQVSQAIHGKDAIERFSQLKPDIILLDVIMPEMDGFETAPILKSLAGEVHLPIIFLTSLDDQTSMLRCLEVGGDDFLAKPFDKLILSAKIQAHVRSRELAKRISEQNQQLKFHQNQMAREHQIVEHIFENALRRNNARPEIVDHYLSPASTFNGDLLLTNTSPLGGTYIFLGDFTGHGLAAAVGALPTAQTFFELTERGMSVGDIAKTINTRLLQLLPDDMFCAACIIELSCSAKAASVWSGGMPDVLIVNDELGVRHKIQSQHMALGILEGDEFEHTTINCDLTPQDKLIVFTDGITETMNQHSEMFGDDRLERVYQTKPQSQIKDLIQHLNEFRDADDQQDDISIVQINCIPSPTPSDSNADEIPPLPWQVSVSLTPDDIRHTDPVAQILDMVSAFQGMEKHRSTLFLLLAEMYNNSVDHGLLNMDSEIKDAEDGFFEYYMQRQTALESLQAGLLNIQVRYIPAEQIIRLSIEDSGQGFDTKAAQEKTNDSEQHGRGLKLITDLGSNLKYEKEGRVIIVDYTVESDNVNWAANEMPS</sequence>
<dbReference type="InterPro" id="IPR001932">
    <property type="entry name" value="PPM-type_phosphatase-like_dom"/>
</dbReference>
<dbReference type="SUPFAM" id="SSF81606">
    <property type="entry name" value="PP2C-like"/>
    <property type="match status" value="1"/>
</dbReference>
<accession>A0ABV1RKD8</accession>
<evidence type="ECO:0000256" key="2">
    <source>
        <dbReference type="PROSITE-ProRule" id="PRU00169"/>
    </source>
</evidence>
<feature type="domain" description="Response regulatory" evidence="3">
    <location>
        <begin position="2"/>
        <end position="118"/>
    </location>
</feature>
<dbReference type="Gene3D" id="3.30.565.10">
    <property type="entry name" value="Histidine kinase-like ATPase, C-terminal domain"/>
    <property type="match status" value="1"/>
</dbReference>
<evidence type="ECO:0000313" key="5">
    <source>
        <dbReference type="Proteomes" id="UP001467690"/>
    </source>
</evidence>
<evidence type="ECO:0000313" key="4">
    <source>
        <dbReference type="EMBL" id="MER2493349.1"/>
    </source>
</evidence>
<dbReference type="InterPro" id="IPR011006">
    <property type="entry name" value="CheY-like_superfamily"/>
</dbReference>
<keyword evidence="5" id="KW-1185">Reference proteome</keyword>
<reference evidence="4 5" key="1">
    <citation type="submission" date="2024-06" db="EMBL/GenBank/DDBJ databases">
        <authorList>
            <person name="Chen R.Y."/>
        </authorList>
    </citation>
    <scope>NUCLEOTIDE SEQUENCE [LARGE SCALE GENOMIC DNA]</scope>
    <source>
        <strain evidence="4 5">D2</strain>
    </source>
</reference>
<dbReference type="Proteomes" id="UP001467690">
    <property type="component" value="Unassembled WGS sequence"/>
</dbReference>
<gene>
    <name evidence="4" type="ORF">ABS311_15825</name>
</gene>
<evidence type="ECO:0000259" key="3">
    <source>
        <dbReference type="PROSITE" id="PS50110"/>
    </source>
</evidence>
<comment type="caution">
    <text evidence="4">The sequence shown here is derived from an EMBL/GenBank/DDBJ whole genome shotgun (WGS) entry which is preliminary data.</text>
</comment>
<keyword evidence="2" id="KW-0597">Phosphoprotein</keyword>
<proteinExistence type="predicted"/>
<dbReference type="Gene3D" id="3.40.50.2300">
    <property type="match status" value="1"/>
</dbReference>
<feature type="modified residue" description="4-aspartylphosphate" evidence="2">
    <location>
        <position position="51"/>
    </location>
</feature>
<dbReference type="SMART" id="SM00448">
    <property type="entry name" value="REC"/>
    <property type="match status" value="1"/>
</dbReference>
<dbReference type="EMBL" id="JBELOE010000259">
    <property type="protein sequence ID" value="MER2493349.1"/>
    <property type="molecule type" value="Genomic_DNA"/>
</dbReference>
<dbReference type="RefSeq" id="WP_143870539.1">
    <property type="nucleotide sequence ID" value="NZ_CP041660.1"/>
</dbReference>
<dbReference type="InterPro" id="IPR036457">
    <property type="entry name" value="PPM-type-like_dom_sf"/>
</dbReference>
<name>A0ABV1RKD8_9ALTE</name>
<dbReference type="PANTHER" id="PTHR43156:SF2">
    <property type="entry name" value="STAGE II SPORULATION PROTEIN E"/>
    <property type="match status" value="1"/>
</dbReference>
<dbReference type="Pfam" id="PF00072">
    <property type="entry name" value="Response_reg"/>
    <property type="match status" value="1"/>
</dbReference>
<dbReference type="Pfam" id="PF07228">
    <property type="entry name" value="SpoIIE"/>
    <property type="match status" value="1"/>
</dbReference>
<dbReference type="SMART" id="SM00331">
    <property type="entry name" value="PP2C_SIG"/>
    <property type="match status" value="1"/>
</dbReference>
<dbReference type="PANTHER" id="PTHR43156">
    <property type="entry name" value="STAGE II SPORULATION PROTEIN E-RELATED"/>
    <property type="match status" value="1"/>
</dbReference>
<evidence type="ECO:0000256" key="1">
    <source>
        <dbReference type="ARBA" id="ARBA00022801"/>
    </source>
</evidence>
<protein>
    <submittedName>
        <fullName evidence="4">SpoIIE family protein phosphatase</fullName>
    </submittedName>
</protein>
<dbReference type="InterPro" id="IPR036890">
    <property type="entry name" value="HATPase_C_sf"/>
</dbReference>